<dbReference type="InterPro" id="IPR004433">
    <property type="entry name" value="MenaQ_synth_MenD"/>
</dbReference>
<dbReference type="Gene3D" id="3.40.50.1220">
    <property type="entry name" value="TPP-binding domain"/>
    <property type="match status" value="1"/>
</dbReference>
<feature type="domain" description="Menaquinone biosynthesis protein MenD middle" evidence="9">
    <location>
        <begin position="211"/>
        <end position="387"/>
    </location>
</feature>
<dbReference type="GO" id="GO:0030145">
    <property type="term" value="F:manganese ion binding"/>
    <property type="evidence" value="ECO:0007669"/>
    <property type="project" value="UniProtKB-UniRule"/>
</dbReference>
<evidence type="ECO:0000259" key="7">
    <source>
        <dbReference type="Pfam" id="PF02775"/>
    </source>
</evidence>
<comment type="similarity">
    <text evidence="6">Belongs to the TPP enzyme family. MenD subfamily.</text>
</comment>
<dbReference type="Gene3D" id="3.40.50.970">
    <property type="match status" value="2"/>
</dbReference>
<feature type="domain" description="Thiamine pyrophosphate enzyme TPP-binding" evidence="7">
    <location>
        <begin position="415"/>
        <end position="521"/>
    </location>
</feature>
<dbReference type="UniPathway" id="UPA00079"/>
<accession>A0A075TWJ4</accession>
<keyword evidence="5 6" id="KW-0464">Manganese</keyword>
<comment type="cofactor">
    <cofactor evidence="6">
        <name>Mg(2+)</name>
        <dbReference type="ChEBI" id="CHEBI:18420"/>
    </cofactor>
    <cofactor evidence="6">
        <name>Mn(2+)</name>
        <dbReference type="ChEBI" id="CHEBI:29035"/>
    </cofactor>
</comment>
<dbReference type="PATRIC" id="fig|759620.7.peg.985"/>
<dbReference type="KEGG" id="wce:WS08_0960"/>
<dbReference type="OrthoDB" id="9791859at2"/>
<name>A0A075TWJ4_9LACO</name>
<dbReference type="GO" id="GO:0000287">
    <property type="term" value="F:magnesium ion binding"/>
    <property type="evidence" value="ECO:0007669"/>
    <property type="project" value="UniProtKB-UniRule"/>
</dbReference>
<keyword evidence="1 6" id="KW-0808">Transferase</keyword>
<dbReference type="SUPFAM" id="SSF52518">
    <property type="entry name" value="Thiamin diphosphate-binding fold (THDP-binding)"/>
    <property type="match status" value="2"/>
</dbReference>
<comment type="catalytic activity">
    <reaction evidence="6">
        <text>isochorismate + 2-oxoglutarate + H(+) = 5-enolpyruvoyl-6-hydroxy-2-succinyl-cyclohex-3-ene-1-carboxylate + CO2</text>
        <dbReference type="Rhea" id="RHEA:25593"/>
        <dbReference type="ChEBI" id="CHEBI:15378"/>
        <dbReference type="ChEBI" id="CHEBI:16526"/>
        <dbReference type="ChEBI" id="CHEBI:16810"/>
        <dbReference type="ChEBI" id="CHEBI:29780"/>
        <dbReference type="ChEBI" id="CHEBI:58818"/>
        <dbReference type="EC" id="2.2.1.9"/>
    </reaction>
</comment>
<sequence length="557" mass="60622">MVNKTLTTHVQHLIQSLVQQGVQHFIVSPGSRSTPLALLLAEYSRHVNSSVEVHIAVDERDAAFLALGLAKTQQAPVALLATSGTATANYLPALAEARLSHVPLIVLTTDRPQELQHVGAPQTMQQVGMYGDHVKAAMQLTLQDDHADVSAYIDYQVQQLVHQAVTQPAGPVQINLPLRKPLMPDLGTEWPDVQVQTFLSGTTHTDVAALMPVLTNKQVMILAGPAETAWQTESFAALAEKWHVPVIADVLSGVRGQAHMIAGIDALLAADAISTDMVPDVVIRFGGTPVSGRLLPWLHTADVLEIQVGTQHVGHDHSRHTTMNIVGDDMTILQDLLTMDVVGDKRFLADWQATQGRLSAVQEPSTLTEMSVAQALSKLPVDAQLFLANSMVIRDFDNYWQPSASVATMANRGANGIDGTIASAVGMALNGQPTWLPIGDLTLFHDMNGLMLARQNDIDLTLVVTNNNGGGIFSFLPQSQADDYFEEMFGTGQDLDIAKIAALYDAEYHLVTDLTDLTRLVDTQWHGLRLIEIKTDRAENVFAHSERIRSLQEAHHE</sequence>
<evidence type="ECO:0000256" key="4">
    <source>
        <dbReference type="ARBA" id="ARBA00023052"/>
    </source>
</evidence>
<dbReference type="GO" id="GO:0070204">
    <property type="term" value="F:2-succinyl-5-enolpyruvyl-6-hydroxy-3-cyclohexene-1-carboxylic-acid synthase activity"/>
    <property type="evidence" value="ECO:0007669"/>
    <property type="project" value="UniProtKB-UniRule"/>
</dbReference>
<evidence type="ECO:0000259" key="9">
    <source>
        <dbReference type="Pfam" id="PF16582"/>
    </source>
</evidence>
<dbReference type="Pfam" id="PF02776">
    <property type="entry name" value="TPP_enzyme_N"/>
    <property type="match status" value="1"/>
</dbReference>
<feature type="domain" description="Thiamine pyrophosphate enzyme N-terminal TPP-binding" evidence="8">
    <location>
        <begin position="10"/>
        <end position="128"/>
    </location>
</feature>
<dbReference type="InterPro" id="IPR011766">
    <property type="entry name" value="TPP_enzyme_TPP-bd"/>
</dbReference>
<dbReference type="GO" id="GO:0009234">
    <property type="term" value="P:menaquinone biosynthetic process"/>
    <property type="evidence" value="ECO:0007669"/>
    <property type="project" value="UniProtKB-UniRule"/>
</dbReference>
<dbReference type="Pfam" id="PF02775">
    <property type="entry name" value="TPP_enzyme_C"/>
    <property type="match status" value="1"/>
</dbReference>
<organism evidence="10 11">
    <name type="scientific">Weissella ceti</name>
    <dbReference type="NCBI Taxonomy" id="759620"/>
    <lineage>
        <taxon>Bacteria</taxon>
        <taxon>Bacillati</taxon>
        <taxon>Bacillota</taxon>
        <taxon>Bacilli</taxon>
        <taxon>Lactobacillales</taxon>
        <taxon>Lactobacillaceae</taxon>
        <taxon>Weissella</taxon>
    </lineage>
</organism>
<dbReference type="PIRSF" id="PIRSF004983">
    <property type="entry name" value="MenD"/>
    <property type="match status" value="1"/>
</dbReference>
<dbReference type="KEGG" id="wct:WS74_1026"/>
<comment type="subunit">
    <text evidence="6">Homodimer.</text>
</comment>
<dbReference type="InterPro" id="IPR032264">
    <property type="entry name" value="MenD_middle"/>
</dbReference>
<dbReference type="InterPro" id="IPR029061">
    <property type="entry name" value="THDP-binding"/>
</dbReference>
<reference evidence="11" key="2">
    <citation type="submission" date="2014-08" db="EMBL/GenBank/DDBJ databases">
        <title>Complete genome of Weissella ceti strain WS74 isolated from diseased rainbow trout in Brazil.</title>
        <authorList>
            <person name="Figueiredo H.C.P."/>
            <person name="Leal C.A.G."/>
            <person name="Pereira F.L."/>
            <person name="Soares S.C."/>
            <person name="Dorella F.A."/>
            <person name="Carvalho A.F."/>
            <person name="Azevedo V.A.C."/>
        </authorList>
    </citation>
    <scope>NUCLEOTIDE SEQUENCE [LARGE SCALE GENOMIC DNA]</scope>
    <source>
        <strain evidence="11">WS74</strain>
    </source>
</reference>
<evidence type="ECO:0000313" key="11">
    <source>
        <dbReference type="Proteomes" id="UP000029079"/>
    </source>
</evidence>
<evidence type="ECO:0000259" key="8">
    <source>
        <dbReference type="Pfam" id="PF02776"/>
    </source>
</evidence>
<proteinExistence type="inferred from homology"/>
<dbReference type="NCBIfam" id="TIGR00173">
    <property type="entry name" value="menD"/>
    <property type="match status" value="1"/>
</dbReference>
<evidence type="ECO:0000256" key="6">
    <source>
        <dbReference type="HAMAP-Rule" id="MF_01659"/>
    </source>
</evidence>
<evidence type="ECO:0000313" key="10">
    <source>
        <dbReference type="EMBL" id="AIM63278.1"/>
    </source>
</evidence>
<dbReference type="CDD" id="cd07037">
    <property type="entry name" value="TPP_PYR_MenD"/>
    <property type="match status" value="1"/>
</dbReference>
<keyword evidence="6" id="KW-0474">Menaquinone biosynthesis</keyword>
<keyword evidence="2 6" id="KW-0479">Metal-binding</keyword>
<dbReference type="Pfam" id="PF16582">
    <property type="entry name" value="TPP_enzyme_M_2"/>
    <property type="match status" value="1"/>
</dbReference>
<reference evidence="10 11" key="1">
    <citation type="journal article" date="2014" name="Genome Announc.">
        <title>Complete Genome Sequences of Fish Pathogenic Weissella ceti Strains WS74 and WS105.</title>
        <authorList>
            <person name="Figueiredo H.C."/>
            <person name="Leal C.A."/>
            <person name="Dorella F.A."/>
            <person name="Carvalho A.F."/>
            <person name="Soares S.C."/>
            <person name="Pereira F.L."/>
            <person name="Azevedo V.A."/>
        </authorList>
    </citation>
    <scope>NUCLEOTIDE SEQUENCE [LARGE SCALE GENOMIC DNA]</scope>
    <source>
        <strain evidence="10 11">WS74</strain>
    </source>
</reference>
<evidence type="ECO:0000256" key="1">
    <source>
        <dbReference type="ARBA" id="ARBA00022679"/>
    </source>
</evidence>
<dbReference type="CDD" id="cd02009">
    <property type="entry name" value="TPP_SHCHC_synthase"/>
    <property type="match status" value="1"/>
</dbReference>
<dbReference type="RefSeq" id="WP_009496141.1">
    <property type="nucleotide sequence ID" value="NZ_CP009223.1"/>
</dbReference>
<dbReference type="Proteomes" id="UP000029079">
    <property type="component" value="Chromosome"/>
</dbReference>
<evidence type="ECO:0000256" key="5">
    <source>
        <dbReference type="ARBA" id="ARBA00023211"/>
    </source>
</evidence>
<comment type="cofactor">
    <cofactor evidence="6">
        <name>thiamine diphosphate</name>
        <dbReference type="ChEBI" id="CHEBI:58937"/>
    </cofactor>
    <text evidence="6">Binds 1 thiamine pyrophosphate per subunit.</text>
</comment>
<dbReference type="EC" id="2.2.1.9" evidence="6"/>
<protein>
    <recommendedName>
        <fullName evidence="6">2-succinyl-5-enolpyruvyl-6-hydroxy-3-cyclohexene-1-carboxylate synthase</fullName>
        <shortName evidence="6">SEPHCHC synthase</shortName>
        <ecNumber evidence="6">2.2.1.9</ecNumber>
    </recommendedName>
    <alternativeName>
        <fullName evidence="6">Menaquinone biosynthesis protein MenD</fullName>
    </alternativeName>
</protein>
<evidence type="ECO:0000256" key="3">
    <source>
        <dbReference type="ARBA" id="ARBA00022842"/>
    </source>
</evidence>
<keyword evidence="3 6" id="KW-0460">Magnesium</keyword>
<dbReference type="PANTHER" id="PTHR42916">
    <property type="entry name" value="2-SUCCINYL-5-ENOLPYRUVYL-6-HYDROXY-3-CYCLOHEXENE-1-CARBOXYLATE SYNTHASE"/>
    <property type="match status" value="1"/>
</dbReference>
<dbReference type="AlphaFoldDB" id="A0A075TWJ4"/>
<dbReference type="InterPro" id="IPR012001">
    <property type="entry name" value="Thiamin_PyroP_enz_TPP-bd_dom"/>
</dbReference>
<gene>
    <name evidence="6" type="primary">menD</name>
    <name evidence="10" type="ORF">WS74_1026</name>
</gene>
<dbReference type="EMBL" id="CP009223">
    <property type="protein sequence ID" value="AIM63278.1"/>
    <property type="molecule type" value="Genomic_DNA"/>
</dbReference>
<dbReference type="PANTHER" id="PTHR42916:SF1">
    <property type="entry name" value="PROTEIN PHYLLO, CHLOROPLASTIC"/>
    <property type="match status" value="1"/>
</dbReference>
<dbReference type="UniPathway" id="UPA01057">
    <property type="reaction ID" value="UER00164"/>
</dbReference>
<keyword evidence="4 6" id="KW-0786">Thiamine pyrophosphate</keyword>
<dbReference type="KEGG" id="wci:WS105_1022"/>
<keyword evidence="11" id="KW-1185">Reference proteome</keyword>
<dbReference type="STRING" id="759620.WS105_1022"/>
<dbReference type="GO" id="GO:0030976">
    <property type="term" value="F:thiamine pyrophosphate binding"/>
    <property type="evidence" value="ECO:0007669"/>
    <property type="project" value="UniProtKB-UniRule"/>
</dbReference>
<comment type="pathway">
    <text evidence="6">Quinol/quinone metabolism; menaquinone biosynthesis.</text>
</comment>
<comment type="pathway">
    <text evidence="6">Quinol/quinone metabolism; 1,4-dihydroxy-2-naphthoate biosynthesis; 1,4-dihydroxy-2-naphthoate from chorismate: step 2/7.</text>
</comment>
<dbReference type="HAMAP" id="MF_01659">
    <property type="entry name" value="MenD"/>
    <property type="match status" value="1"/>
</dbReference>
<evidence type="ECO:0000256" key="2">
    <source>
        <dbReference type="ARBA" id="ARBA00022723"/>
    </source>
</evidence>
<comment type="function">
    <text evidence="6">Catalyzes the thiamine diphosphate-dependent decarboxylation of 2-oxoglutarate and the subsequent addition of the resulting succinic semialdehyde-thiamine pyrophosphate anion to isochorismate to yield 2-succinyl-5-enolpyruvyl-6-hydroxy-3-cyclohexene-1-carboxylate (SEPHCHC).</text>
</comment>